<dbReference type="Gene3D" id="1.20.1250.20">
    <property type="entry name" value="MFS general substrate transporter like domains"/>
    <property type="match status" value="2"/>
</dbReference>
<dbReference type="PANTHER" id="PTHR23528">
    <property type="match status" value="1"/>
</dbReference>
<sequence length="398" mass="41241">MVRRFAVPLLPACGLANAATVVGWLPLLNLLLALRIDRLAPDMRIALLAISAVVGGIAASVANILFGWLSDVLLARGIARRAVIAAGLVAVTLAYALLTAATTPLGIVAGVVAVQVSFNAVLAPFLALLADEVPEADRGKLGGLLSLGQPIAAAILALMVSLPAISEAARLLLLPVLIALGMLPFLLRGSDPLPPEPRPAPVEAAASRRALALAIAARLLVQAAGSVLGLYLFYYLESVSGPIPQAELAARVGTLLTIGYVIPVPIALLLGHLSDRIQQRRLFLVAAGLVAALGMTVMAAAGDWRTAIAAFYVYTAGSAIFLALHIGFSFRLLPDPAWRGRDLGLYNLSNTIPAVIGPILTWWLATPQNFSPLLIALAALTAAGGLLSLAMRPPPCQG</sequence>
<name>A0A916WTS5_9SPHN</name>
<evidence type="ECO:0000313" key="6">
    <source>
        <dbReference type="EMBL" id="GGB29012.1"/>
    </source>
</evidence>
<feature type="transmembrane region" description="Helical" evidence="4">
    <location>
        <begin position="171"/>
        <end position="189"/>
    </location>
</feature>
<evidence type="ECO:0000256" key="4">
    <source>
        <dbReference type="SAM" id="Phobius"/>
    </source>
</evidence>
<feature type="transmembrane region" description="Helical" evidence="4">
    <location>
        <begin position="282"/>
        <end position="301"/>
    </location>
</feature>
<feature type="transmembrane region" description="Helical" evidence="4">
    <location>
        <begin position="45"/>
        <end position="70"/>
    </location>
</feature>
<dbReference type="InterPro" id="IPR036259">
    <property type="entry name" value="MFS_trans_sf"/>
</dbReference>
<feature type="transmembrane region" description="Helical" evidence="4">
    <location>
        <begin position="141"/>
        <end position="165"/>
    </location>
</feature>
<keyword evidence="2 4" id="KW-1133">Transmembrane helix</keyword>
<reference evidence="6" key="1">
    <citation type="journal article" date="2014" name="Int. J. Syst. Evol. Microbiol.">
        <title>Complete genome sequence of Corynebacterium casei LMG S-19264T (=DSM 44701T), isolated from a smear-ripened cheese.</title>
        <authorList>
            <consortium name="US DOE Joint Genome Institute (JGI-PGF)"/>
            <person name="Walter F."/>
            <person name="Albersmeier A."/>
            <person name="Kalinowski J."/>
            <person name="Ruckert C."/>
        </authorList>
    </citation>
    <scope>NUCLEOTIDE SEQUENCE</scope>
    <source>
        <strain evidence="6">CGMCC 1.15330</strain>
    </source>
</reference>
<dbReference type="PROSITE" id="PS50850">
    <property type="entry name" value="MFS"/>
    <property type="match status" value="1"/>
</dbReference>
<gene>
    <name evidence="6" type="ORF">GCM10011380_18180</name>
</gene>
<evidence type="ECO:0000256" key="3">
    <source>
        <dbReference type="ARBA" id="ARBA00023136"/>
    </source>
</evidence>
<reference evidence="6" key="2">
    <citation type="submission" date="2020-09" db="EMBL/GenBank/DDBJ databases">
        <authorList>
            <person name="Sun Q."/>
            <person name="Zhou Y."/>
        </authorList>
    </citation>
    <scope>NUCLEOTIDE SEQUENCE</scope>
    <source>
        <strain evidence="6">CGMCC 1.15330</strain>
    </source>
</reference>
<comment type="caution">
    <text evidence="6">The sequence shown here is derived from an EMBL/GenBank/DDBJ whole genome shotgun (WGS) entry which is preliminary data.</text>
</comment>
<feature type="transmembrane region" description="Helical" evidence="4">
    <location>
        <begin position="345"/>
        <end position="364"/>
    </location>
</feature>
<protein>
    <submittedName>
        <fullName evidence="6">MFS transporter</fullName>
    </submittedName>
</protein>
<feature type="domain" description="Major facilitator superfamily (MFS) profile" evidence="5">
    <location>
        <begin position="1"/>
        <end position="396"/>
    </location>
</feature>
<dbReference type="InterPro" id="IPR020846">
    <property type="entry name" value="MFS_dom"/>
</dbReference>
<organism evidence="6 7">
    <name type="scientific">Sphingomonas metalli</name>
    <dbReference type="NCBI Taxonomy" id="1779358"/>
    <lineage>
        <taxon>Bacteria</taxon>
        <taxon>Pseudomonadati</taxon>
        <taxon>Pseudomonadota</taxon>
        <taxon>Alphaproteobacteria</taxon>
        <taxon>Sphingomonadales</taxon>
        <taxon>Sphingomonadaceae</taxon>
        <taxon>Sphingomonas</taxon>
    </lineage>
</organism>
<evidence type="ECO:0000313" key="7">
    <source>
        <dbReference type="Proteomes" id="UP000623067"/>
    </source>
</evidence>
<feature type="transmembrane region" description="Helical" evidence="4">
    <location>
        <begin position="248"/>
        <end position="270"/>
    </location>
</feature>
<keyword evidence="7" id="KW-1185">Reference proteome</keyword>
<dbReference type="RefSeq" id="WP_188658438.1">
    <property type="nucleotide sequence ID" value="NZ_BMIH01000002.1"/>
</dbReference>
<dbReference type="SUPFAM" id="SSF103473">
    <property type="entry name" value="MFS general substrate transporter"/>
    <property type="match status" value="1"/>
</dbReference>
<dbReference type="GO" id="GO:0022857">
    <property type="term" value="F:transmembrane transporter activity"/>
    <property type="evidence" value="ECO:0007669"/>
    <property type="project" value="InterPro"/>
</dbReference>
<evidence type="ECO:0000259" key="5">
    <source>
        <dbReference type="PROSITE" id="PS50850"/>
    </source>
</evidence>
<feature type="transmembrane region" description="Helical" evidence="4">
    <location>
        <begin position="307"/>
        <end position="333"/>
    </location>
</feature>
<evidence type="ECO:0000256" key="1">
    <source>
        <dbReference type="ARBA" id="ARBA00022692"/>
    </source>
</evidence>
<feature type="transmembrane region" description="Helical" evidence="4">
    <location>
        <begin position="82"/>
        <end position="101"/>
    </location>
</feature>
<feature type="transmembrane region" description="Helical" evidence="4">
    <location>
        <begin position="370"/>
        <end position="390"/>
    </location>
</feature>
<dbReference type="AlphaFoldDB" id="A0A916WTS5"/>
<dbReference type="Pfam" id="PF07690">
    <property type="entry name" value="MFS_1"/>
    <property type="match status" value="1"/>
</dbReference>
<keyword evidence="1 4" id="KW-0812">Transmembrane</keyword>
<feature type="transmembrane region" description="Helical" evidence="4">
    <location>
        <begin position="107"/>
        <end position="129"/>
    </location>
</feature>
<evidence type="ECO:0000256" key="2">
    <source>
        <dbReference type="ARBA" id="ARBA00022989"/>
    </source>
</evidence>
<dbReference type="PANTHER" id="PTHR23528:SF1">
    <property type="entry name" value="MAJOR FACILITATOR SUPERFAMILY (MFS) PROFILE DOMAIN-CONTAINING PROTEIN"/>
    <property type="match status" value="1"/>
</dbReference>
<keyword evidence="3 4" id="KW-0472">Membrane</keyword>
<accession>A0A916WTS5</accession>
<proteinExistence type="predicted"/>
<dbReference type="InterPro" id="IPR011701">
    <property type="entry name" value="MFS"/>
</dbReference>
<dbReference type="Proteomes" id="UP000623067">
    <property type="component" value="Unassembled WGS sequence"/>
</dbReference>
<feature type="transmembrane region" description="Helical" evidence="4">
    <location>
        <begin position="210"/>
        <end position="236"/>
    </location>
</feature>
<dbReference type="EMBL" id="BMIH01000002">
    <property type="protein sequence ID" value="GGB29012.1"/>
    <property type="molecule type" value="Genomic_DNA"/>
</dbReference>